<evidence type="ECO:0000256" key="2">
    <source>
        <dbReference type="ARBA" id="ARBA00006855"/>
    </source>
</evidence>
<comment type="caution">
    <text evidence="12">The sequence shown here is derived from an EMBL/GenBank/DDBJ whole genome shotgun (WGS) entry which is preliminary data.</text>
</comment>
<reference evidence="12 13" key="1">
    <citation type="journal article" date="2019" name="Sci. Rep.">
        <title>Comparative genomics of chytrid fungi reveal insights into the obligate biotrophic and pathogenic lifestyle of Synchytrium endobioticum.</title>
        <authorList>
            <person name="van de Vossenberg B.T.L.H."/>
            <person name="Warris S."/>
            <person name="Nguyen H.D.T."/>
            <person name="van Gent-Pelzer M.P.E."/>
            <person name="Joly D.L."/>
            <person name="van de Geest H.C."/>
            <person name="Bonants P.J.M."/>
            <person name="Smith D.S."/>
            <person name="Levesque C.A."/>
            <person name="van der Lee T.A.J."/>
        </authorList>
    </citation>
    <scope>NUCLEOTIDE SEQUENCE [LARGE SCALE GENOMIC DNA]</scope>
    <source>
        <strain evidence="12 13">JEL517</strain>
    </source>
</reference>
<feature type="transmembrane region" description="Helical" evidence="11">
    <location>
        <begin position="43"/>
        <end position="67"/>
    </location>
</feature>
<dbReference type="GO" id="GO:0015184">
    <property type="term" value="F:L-cystine transmembrane transporter activity"/>
    <property type="evidence" value="ECO:0007669"/>
    <property type="project" value="TreeGrafter"/>
</dbReference>
<proteinExistence type="inferred from homology"/>
<organism evidence="12 13">
    <name type="scientific">Synchytrium microbalum</name>
    <dbReference type="NCBI Taxonomy" id="1806994"/>
    <lineage>
        <taxon>Eukaryota</taxon>
        <taxon>Fungi</taxon>
        <taxon>Fungi incertae sedis</taxon>
        <taxon>Chytridiomycota</taxon>
        <taxon>Chytridiomycota incertae sedis</taxon>
        <taxon>Chytridiomycetes</taxon>
        <taxon>Synchytriales</taxon>
        <taxon>Synchytriaceae</taxon>
        <taxon>Synchytrium</taxon>
    </lineage>
</organism>
<dbReference type="InterPro" id="IPR006603">
    <property type="entry name" value="PQ-loop_rpt"/>
</dbReference>
<evidence type="ECO:0000256" key="11">
    <source>
        <dbReference type="SAM" id="Phobius"/>
    </source>
</evidence>
<evidence type="ECO:0000313" key="13">
    <source>
        <dbReference type="Proteomes" id="UP000319731"/>
    </source>
</evidence>
<evidence type="ECO:0000256" key="10">
    <source>
        <dbReference type="ARBA" id="ARBA00048473"/>
    </source>
</evidence>
<evidence type="ECO:0000256" key="9">
    <source>
        <dbReference type="ARBA" id="ARBA00023228"/>
    </source>
</evidence>
<keyword evidence="6" id="KW-0769">Symport</keyword>
<dbReference type="GO" id="GO:0000324">
    <property type="term" value="C:fungal-type vacuole"/>
    <property type="evidence" value="ECO:0007669"/>
    <property type="project" value="TreeGrafter"/>
</dbReference>
<evidence type="ECO:0000256" key="7">
    <source>
        <dbReference type="ARBA" id="ARBA00022989"/>
    </source>
</evidence>
<dbReference type="Gene3D" id="1.20.1280.290">
    <property type="match status" value="2"/>
</dbReference>
<dbReference type="SMART" id="SM00679">
    <property type="entry name" value="CTNS"/>
    <property type="match status" value="2"/>
</dbReference>
<feature type="transmembrane region" description="Helical" evidence="11">
    <location>
        <begin position="87"/>
        <end position="106"/>
    </location>
</feature>
<dbReference type="PANTHER" id="PTHR13131:SF5">
    <property type="entry name" value="CYSTINOSIN"/>
    <property type="match status" value="1"/>
</dbReference>
<sequence>MGSLEILSQVVGWAYFVAWSISFYPQVILNYKRLSVTGLSLDFIALNLLGFTCYSFYNITFLFSTTVRDEYRTINDGQDPLVTIHDVLFACHATLITMVTAAQCLVYQREPAQRISKLARAFVMCAIVGVGVLGVNVVWGHTWVIDVVYFTSYVKMAVSTIKYVPQAYLNYKRKSTIGWSIINILLDFTGGILSLAQLFIDASIQGGFEGIVGDPVKFGLGFISILFDIIFIFQHYVLYPRRFLQSRSGIETPRLHEELDESSSPLLNGSSLRE</sequence>
<evidence type="ECO:0008006" key="14">
    <source>
        <dbReference type="Google" id="ProtNLM"/>
    </source>
</evidence>
<feature type="transmembrane region" description="Helical" evidence="11">
    <location>
        <begin position="12"/>
        <end position="31"/>
    </location>
</feature>
<keyword evidence="13" id="KW-1185">Reference proteome</keyword>
<name>A0A507BZ96_9FUNG</name>
<evidence type="ECO:0000256" key="1">
    <source>
        <dbReference type="ARBA" id="ARBA00004155"/>
    </source>
</evidence>
<keyword evidence="3" id="KW-0813">Transport</keyword>
<dbReference type="InterPro" id="IPR005282">
    <property type="entry name" value="LC_transporter"/>
</dbReference>
<dbReference type="Pfam" id="PF04193">
    <property type="entry name" value="PQ-loop"/>
    <property type="match status" value="2"/>
</dbReference>
<evidence type="ECO:0000256" key="5">
    <source>
        <dbReference type="ARBA" id="ARBA00022737"/>
    </source>
</evidence>
<dbReference type="Proteomes" id="UP000319731">
    <property type="component" value="Unassembled WGS sequence"/>
</dbReference>
<comment type="catalytic activity">
    <reaction evidence="10">
        <text>L-cystine(out) + H(+)(out) = L-cystine(in) + H(+)(in)</text>
        <dbReference type="Rhea" id="RHEA:66172"/>
        <dbReference type="ChEBI" id="CHEBI:15378"/>
        <dbReference type="ChEBI" id="CHEBI:35491"/>
    </reaction>
    <physiologicalReaction direction="left-to-right" evidence="10">
        <dbReference type="Rhea" id="RHEA:66173"/>
    </physiologicalReaction>
</comment>
<keyword evidence="7 11" id="KW-1133">Transmembrane helix</keyword>
<protein>
    <recommendedName>
        <fullName evidence="14">Cystinosin</fullName>
    </recommendedName>
</protein>
<dbReference type="RefSeq" id="XP_031023439.1">
    <property type="nucleotide sequence ID" value="XM_031170546.1"/>
</dbReference>
<keyword evidence="9" id="KW-0458">Lysosome</keyword>
<dbReference type="GO" id="GO:0005774">
    <property type="term" value="C:vacuolar membrane"/>
    <property type="evidence" value="ECO:0007669"/>
    <property type="project" value="TreeGrafter"/>
</dbReference>
<comment type="subcellular location">
    <subcellularLocation>
        <location evidence="1">Lysosome membrane</location>
        <topology evidence="1">Multi-pass membrane protein</topology>
    </subcellularLocation>
</comment>
<dbReference type="GO" id="GO:0015293">
    <property type="term" value="F:symporter activity"/>
    <property type="evidence" value="ECO:0007669"/>
    <property type="project" value="UniProtKB-KW"/>
</dbReference>
<dbReference type="EMBL" id="QEAO01000033">
    <property type="protein sequence ID" value="TPX32189.1"/>
    <property type="molecule type" value="Genomic_DNA"/>
</dbReference>
<accession>A0A507BZ96</accession>
<gene>
    <name evidence="12" type="ORF">SmJEL517_g04618</name>
</gene>
<dbReference type="PANTHER" id="PTHR13131">
    <property type="entry name" value="CYSTINOSIN"/>
    <property type="match status" value="1"/>
</dbReference>
<feature type="transmembrane region" description="Helical" evidence="11">
    <location>
        <begin position="118"/>
        <end position="141"/>
    </location>
</feature>
<feature type="transmembrane region" description="Helical" evidence="11">
    <location>
        <begin position="220"/>
        <end position="239"/>
    </location>
</feature>
<comment type="similarity">
    <text evidence="2">Belongs to the cystinosin family.</text>
</comment>
<evidence type="ECO:0000256" key="3">
    <source>
        <dbReference type="ARBA" id="ARBA00022448"/>
    </source>
</evidence>
<evidence type="ECO:0000256" key="6">
    <source>
        <dbReference type="ARBA" id="ARBA00022847"/>
    </source>
</evidence>
<evidence type="ECO:0000256" key="8">
    <source>
        <dbReference type="ARBA" id="ARBA00023136"/>
    </source>
</evidence>
<keyword evidence="8 11" id="KW-0472">Membrane</keyword>
<dbReference type="GeneID" id="42005843"/>
<dbReference type="STRING" id="1806994.A0A507BZ96"/>
<keyword evidence="5" id="KW-0677">Repeat</keyword>
<keyword evidence="4 11" id="KW-0812">Transmembrane</keyword>
<dbReference type="OrthoDB" id="75720at2759"/>
<dbReference type="FunFam" id="1.20.1280.290:FF:000016">
    <property type="entry name" value="Cystinosin homolog"/>
    <property type="match status" value="1"/>
</dbReference>
<feature type="transmembrane region" description="Helical" evidence="11">
    <location>
        <begin position="177"/>
        <end position="200"/>
    </location>
</feature>
<dbReference type="AlphaFoldDB" id="A0A507BZ96"/>
<evidence type="ECO:0000256" key="4">
    <source>
        <dbReference type="ARBA" id="ARBA00022692"/>
    </source>
</evidence>
<evidence type="ECO:0000313" key="12">
    <source>
        <dbReference type="EMBL" id="TPX32189.1"/>
    </source>
</evidence>
<dbReference type="NCBIfam" id="TIGR00951">
    <property type="entry name" value="2A43"/>
    <property type="match status" value="1"/>
</dbReference>